<gene>
    <name evidence="1" type="ORF">CLV98_104422</name>
</gene>
<organism evidence="1 2">
    <name type="scientific">Dyadobacter jejuensis</name>
    <dbReference type="NCBI Taxonomy" id="1082580"/>
    <lineage>
        <taxon>Bacteria</taxon>
        <taxon>Pseudomonadati</taxon>
        <taxon>Bacteroidota</taxon>
        <taxon>Cytophagia</taxon>
        <taxon>Cytophagales</taxon>
        <taxon>Spirosomataceae</taxon>
        <taxon>Dyadobacter</taxon>
    </lineage>
</organism>
<dbReference type="EMBL" id="QGDT01000004">
    <property type="protein sequence ID" value="PWJ58562.1"/>
    <property type="molecule type" value="Genomic_DNA"/>
</dbReference>
<reference evidence="1 2" key="1">
    <citation type="submission" date="2018-03" db="EMBL/GenBank/DDBJ databases">
        <title>Genomic Encyclopedia of Archaeal and Bacterial Type Strains, Phase II (KMG-II): from individual species to whole genera.</title>
        <authorList>
            <person name="Goeker M."/>
        </authorList>
    </citation>
    <scope>NUCLEOTIDE SEQUENCE [LARGE SCALE GENOMIC DNA]</scope>
    <source>
        <strain evidence="1 2">DSM 100346</strain>
    </source>
</reference>
<dbReference type="RefSeq" id="WP_109674392.1">
    <property type="nucleotide sequence ID" value="NZ_QGDT01000004.1"/>
</dbReference>
<proteinExistence type="predicted"/>
<dbReference type="Proteomes" id="UP000245880">
    <property type="component" value="Unassembled WGS sequence"/>
</dbReference>
<accession>A0A316AM06</accession>
<sequence>MTVIKGYCHINKEDCWVNGKPVLAKTDDPEYSWLRQIYNFVGLSYPKFHKMDQLAQAGVLALALLKHEGDLPMDYSEEGVDLVLANRHASAGSDLRFQASYADHAAPSPALFVYTLPNIVLGEIAIQQKWYGDHIFVVLPAFDPDFFIQYAQRHIQQGCQAVIGGWLEVTDTETDVFLFLAEAEESTGKGGSLPLAAINELYRQPMPSISKL</sequence>
<name>A0A316AM06_9BACT</name>
<dbReference type="OrthoDB" id="1071350at2"/>
<dbReference type="AlphaFoldDB" id="A0A316AM06"/>
<protein>
    <recommendedName>
        <fullName evidence="3">Beta-ketoacyl synthase-like protein</fullName>
    </recommendedName>
</protein>
<evidence type="ECO:0000313" key="1">
    <source>
        <dbReference type="EMBL" id="PWJ58562.1"/>
    </source>
</evidence>
<evidence type="ECO:0000313" key="2">
    <source>
        <dbReference type="Proteomes" id="UP000245880"/>
    </source>
</evidence>
<evidence type="ECO:0008006" key="3">
    <source>
        <dbReference type="Google" id="ProtNLM"/>
    </source>
</evidence>
<keyword evidence="2" id="KW-1185">Reference proteome</keyword>
<comment type="caution">
    <text evidence="1">The sequence shown here is derived from an EMBL/GenBank/DDBJ whole genome shotgun (WGS) entry which is preliminary data.</text>
</comment>